<evidence type="ECO:0000313" key="2">
    <source>
        <dbReference type="Proteomes" id="UP001319121"/>
    </source>
</evidence>
<gene>
    <name evidence="1" type="ORF">FGKAn22_19050</name>
</gene>
<protein>
    <recommendedName>
        <fullName evidence="3">Homoserine dehydrogenase</fullName>
    </recommendedName>
</protein>
<evidence type="ECO:0008006" key="3">
    <source>
        <dbReference type="Google" id="ProtNLM"/>
    </source>
</evidence>
<keyword evidence="2" id="KW-1185">Reference proteome</keyword>
<reference evidence="1 2" key="1">
    <citation type="submission" date="2019-03" db="EMBL/GenBank/DDBJ databases">
        <title>Complete genome sequence of Ferrigenium kumadai strain An22, a microaerophilic iron-oxidizing bacterium isolated from a paddy field soil.</title>
        <authorList>
            <person name="Watanabe T."/>
            <person name="Asakawa S."/>
        </authorList>
    </citation>
    <scope>NUCLEOTIDE SEQUENCE [LARGE SCALE GENOMIC DNA]</scope>
    <source>
        <strain evidence="1 2">An22</strain>
    </source>
</reference>
<sequence>MGKQNIALVGLGRIGSAFLREISGKQERLNLLFAAEPSNTPGKAQAIAAGIPMATLEEIAAAGNKVDIIFDLTGNPDVRKQLREQLAAHKNQHTVIAPESVARLIWSLISSEALPVIEGRITGY</sequence>
<accession>A0AAN1T004</accession>
<dbReference type="EMBL" id="AP019536">
    <property type="protein sequence ID" value="BBJ00213.1"/>
    <property type="molecule type" value="Genomic_DNA"/>
</dbReference>
<proteinExistence type="predicted"/>
<dbReference type="RefSeq" id="WP_212785461.1">
    <property type="nucleotide sequence ID" value="NZ_AP019536.1"/>
</dbReference>
<organism evidence="1 2">
    <name type="scientific">Ferrigenium kumadai</name>
    <dbReference type="NCBI Taxonomy" id="1682490"/>
    <lineage>
        <taxon>Bacteria</taxon>
        <taxon>Pseudomonadati</taxon>
        <taxon>Pseudomonadota</taxon>
        <taxon>Betaproteobacteria</taxon>
        <taxon>Nitrosomonadales</taxon>
        <taxon>Gallionellaceae</taxon>
        <taxon>Ferrigenium</taxon>
    </lineage>
</organism>
<dbReference type="AlphaFoldDB" id="A0AAN1T004"/>
<name>A0AAN1T004_9PROT</name>
<dbReference type="Proteomes" id="UP001319121">
    <property type="component" value="Chromosome"/>
</dbReference>
<evidence type="ECO:0000313" key="1">
    <source>
        <dbReference type="EMBL" id="BBJ00213.1"/>
    </source>
</evidence>
<dbReference type="Gene3D" id="3.40.50.720">
    <property type="entry name" value="NAD(P)-binding Rossmann-like Domain"/>
    <property type="match status" value="1"/>
</dbReference>
<dbReference type="InterPro" id="IPR036291">
    <property type="entry name" value="NAD(P)-bd_dom_sf"/>
</dbReference>
<dbReference type="KEGG" id="fku:FGKAn22_19050"/>
<dbReference type="SUPFAM" id="SSF51735">
    <property type="entry name" value="NAD(P)-binding Rossmann-fold domains"/>
    <property type="match status" value="1"/>
</dbReference>